<reference evidence="8 9" key="1">
    <citation type="submission" date="2023-02" db="EMBL/GenBank/DDBJ databases">
        <title>LHISI_Scaffold_Assembly.</title>
        <authorList>
            <person name="Stuart O.P."/>
            <person name="Cleave R."/>
            <person name="Magrath M.J.L."/>
            <person name="Mikheyev A.S."/>
        </authorList>
    </citation>
    <scope>NUCLEOTIDE SEQUENCE [LARGE SCALE GENOMIC DNA]</scope>
    <source>
        <strain evidence="8">Daus_M_001</strain>
        <tissue evidence="8">Leg muscle</tissue>
    </source>
</reference>
<feature type="compositionally biased region" description="Polar residues" evidence="6">
    <location>
        <begin position="522"/>
        <end position="531"/>
    </location>
</feature>
<keyword evidence="3" id="KW-0238">DNA-binding</keyword>
<dbReference type="Gene3D" id="6.10.250.980">
    <property type="match status" value="1"/>
</dbReference>
<evidence type="ECO:0000256" key="4">
    <source>
        <dbReference type="ARBA" id="ARBA00023163"/>
    </source>
</evidence>
<dbReference type="Gene3D" id="4.10.280.10">
    <property type="entry name" value="Helix-loop-helix DNA-binding domain"/>
    <property type="match status" value="1"/>
</dbReference>
<feature type="compositionally biased region" description="Low complexity" evidence="6">
    <location>
        <begin position="248"/>
        <end position="262"/>
    </location>
</feature>
<feature type="region of interest" description="Disordered" evidence="6">
    <location>
        <begin position="216"/>
        <end position="311"/>
    </location>
</feature>
<keyword evidence="9" id="KW-1185">Reference proteome</keyword>
<evidence type="ECO:0000256" key="2">
    <source>
        <dbReference type="ARBA" id="ARBA00023015"/>
    </source>
</evidence>
<feature type="region of interest" description="Disordered" evidence="6">
    <location>
        <begin position="522"/>
        <end position="541"/>
    </location>
</feature>
<feature type="compositionally biased region" description="Polar residues" evidence="6">
    <location>
        <begin position="216"/>
        <end position="247"/>
    </location>
</feature>
<dbReference type="EMBL" id="JARBHB010000015">
    <property type="protein sequence ID" value="KAJ8867773.1"/>
    <property type="molecule type" value="Genomic_DNA"/>
</dbReference>
<evidence type="ECO:0000259" key="7">
    <source>
        <dbReference type="PROSITE" id="PS51054"/>
    </source>
</evidence>
<evidence type="ECO:0000256" key="5">
    <source>
        <dbReference type="ARBA" id="ARBA00023242"/>
    </source>
</evidence>
<organism evidence="8 9">
    <name type="scientific">Dryococelus australis</name>
    <dbReference type="NCBI Taxonomy" id="614101"/>
    <lineage>
        <taxon>Eukaryota</taxon>
        <taxon>Metazoa</taxon>
        <taxon>Ecdysozoa</taxon>
        <taxon>Arthropoda</taxon>
        <taxon>Hexapoda</taxon>
        <taxon>Insecta</taxon>
        <taxon>Pterygota</taxon>
        <taxon>Neoptera</taxon>
        <taxon>Polyneoptera</taxon>
        <taxon>Phasmatodea</taxon>
        <taxon>Verophasmatodea</taxon>
        <taxon>Anareolatae</taxon>
        <taxon>Phasmatidae</taxon>
        <taxon>Eurycanthinae</taxon>
        <taxon>Dryococelus</taxon>
    </lineage>
</organism>
<feature type="compositionally biased region" description="Acidic residues" evidence="6">
    <location>
        <begin position="263"/>
        <end position="272"/>
    </location>
</feature>
<dbReference type="PROSITE" id="PS51054">
    <property type="entry name" value="ORANGE"/>
    <property type="match status" value="1"/>
</dbReference>
<protein>
    <recommendedName>
        <fullName evidence="7">Orange domain-containing protein</fullName>
    </recommendedName>
</protein>
<evidence type="ECO:0000256" key="3">
    <source>
        <dbReference type="ARBA" id="ARBA00023125"/>
    </source>
</evidence>
<dbReference type="SUPFAM" id="SSF158457">
    <property type="entry name" value="Orange domain-like"/>
    <property type="match status" value="1"/>
</dbReference>
<sequence length="580" mass="62887">MFQPARHSKLEKADILEMTVKHLQSVQRQQLAVAMTTDPTVMNKFKSGFSECAGEVSRFISRLDGVDASVKQRLIAHLANCIAGLQQLSPFSFSGIGTGLLPTLAGLHSPVQQGPAVLPEDVNNNNNNSMTSRLQMSAGLQLIPSRLPTGELALLVPNSNQLSSGVLPFFASTPASVTTSKSPDSPIVSTPSKNGVLNSTAMSVSIDRSHPSAFTAVTRTHSPSQIFNRSQSPTHSIDTNGDARQTVSPLLSSCSPDYSSSSCEDDDDDDSLISDSYLSPNSPLANKNVACSNSSHYQDNQSHSQHSHNTSFQPVLNSLHFKITPSSLSGFKPYNQTERKKPQQQPTVTSSTCPESSSEPSNHPNDQSPHSTFAEVKLELKTIPMSSNPAFQDLSTIHVDDSFSNLSSTQMSQTVSSSTPTQLPLPVIAYNEKANIMDGLSRKTLVISCNEKDPLDFSFRKSEKCVPLQDDLTWQQTSEPGKKRHLALNFSEQLHQRPPLAPPDFFLPSKIPRLNINVITHKNVSHGSSGDSDQRTATDPRLQCAGDGLISSIVEGHVTASSSCLNGTSESINRDMWRPW</sequence>
<accession>A0ABQ9G5N8</accession>
<feature type="compositionally biased region" description="Low complexity" evidence="6">
    <location>
        <begin position="349"/>
        <end position="361"/>
    </location>
</feature>
<feature type="compositionally biased region" description="Polar residues" evidence="6">
    <location>
        <begin position="280"/>
        <end position="291"/>
    </location>
</feature>
<evidence type="ECO:0000313" key="8">
    <source>
        <dbReference type="EMBL" id="KAJ8867773.1"/>
    </source>
</evidence>
<dbReference type="SMART" id="SM00511">
    <property type="entry name" value="ORANGE"/>
    <property type="match status" value="1"/>
</dbReference>
<keyword evidence="4" id="KW-0804">Transcription</keyword>
<dbReference type="Proteomes" id="UP001159363">
    <property type="component" value="Chromosome 14"/>
</dbReference>
<comment type="caution">
    <text evidence="8">The sequence shown here is derived from an EMBL/GenBank/DDBJ whole genome shotgun (WGS) entry which is preliminary data.</text>
</comment>
<proteinExistence type="predicted"/>
<gene>
    <name evidence="8" type="ORF">PR048_031576</name>
</gene>
<feature type="domain" description="Orange" evidence="7">
    <location>
        <begin position="45"/>
        <end position="78"/>
    </location>
</feature>
<evidence type="ECO:0000313" key="9">
    <source>
        <dbReference type="Proteomes" id="UP001159363"/>
    </source>
</evidence>
<keyword evidence="2" id="KW-0805">Transcription regulation</keyword>
<dbReference type="InterPro" id="IPR036638">
    <property type="entry name" value="HLH_DNA-bd_sf"/>
</dbReference>
<name>A0ABQ9G5N8_9NEOP</name>
<evidence type="ECO:0000256" key="1">
    <source>
        <dbReference type="ARBA" id="ARBA00004123"/>
    </source>
</evidence>
<keyword evidence="5" id="KW-0539">Nucleus</keyword>
<dbReference type="PANTHER" id="PTHR10985">
    <property type="entry name" value="BASIC HELIX-LOOP-HELIX TRANSCRIPTION FACTOR, HES-RELATED"/>
    <property type="match status" value="1"/>
</dbReference>
<comment type="subcellular location">
    <subcellularLocation>
        <location evidence="1">Nucleus</location>
    </subcellularLocation>
</comment>
<dbReference type="InterPro" id="IPR050370">
    <property type="entry name" value="HES_HEY"/>
</dbReference>
<feature type="compositionally biased region" description="Low complexity" evidence="6">
    <location>
        <begin position="292"/>
        <end position="311"/>
    </location>
</feature>
<evidence type="ECO:0000256" key="6">
    <source>
        <dbReference type="SAM" id="MobiDB-lite"/>
    </source>
</evidence>
<feature type="region of interest" description="Disordered" evidence="6">
    <location>
        <begin position="327"/>
        <end position="370"/>
    </location>
</feature>
<dbReference type="InterPro" id="IPR003650">
    <property type="entry name" value="Orange_dom"/>
</dbReference>
<dbReference type="Pfam" id="PF07527">
    <property type="entry name" value="Hairy_orange"/>
    <property type="match status" value="1"/>
</dbReference>
<feature type="region of interest" description="Disordered" evidence="6">
    <location>
        <begin position="174"/>
        <end position="195"/>
    </location>
</feature>